<dbReference type="PANTHER" id="PTHR30435">
    <property type="entry name" value="FLAGELLAR PROTEIN"/>
    <property type="match status" value="1"/>
</dbReference>
<dbReference type="InterPro" id="IPR006300">
    <property type="entry name" value="FlgB"/>
</dbReference>
<dbReference type="AlphaFoldDB" id="A0A3B0WE80"/>
<dbReference type="GO" id="GO:0030694">
    <property type="term" value="C:bacterial-type flagellum basal body, rod"/>
    <property type="evidence" value="ECO:0007669"/>
    <property type="project" value="InterPro"/>
</dbReference>
<protein>
    <submittedName>
        <fullName evidence="5">Flagellar basal-body rod protein FlgB</fullName>
    </submittedName>
</protein>
<comment type="subcellular location">
    <subcellularLocation>
        <location evidence="1">Bacterial flagellum basal body</location>
    </subcellularLocation>
</comment>
<gene>
    <name evidence="5" type="ORF">MNBD_GAMMA05-1532</name>
</gene>
<comment type="similarity">
    <text evidence="2">Belongs to the flagella basal body rod proteins family.</text>
</comment>
<dbReference type="Pfam" id="PF00460">
    <property type="entry name" value="Flg_bb_rod"/>
    <property type="match status" value="1"/>
</dbReference>
<keyword evidence="3" id="KW-0975">Bacterial flagellum</keyword>
<evidence type="ECO:0000259" key="4">
    <source>
        <dbReference type="Pfam" id="PF00460"/>
    </source>
</evidence>
<dbReference type="InterPro" id="IPR019776">
    <property type="entry name" value="Flagellar_basal_body_rod_CS"/>
</dbReference>
<dbReference type="PROSITE" id="PS00588">
    <property type="entry name" value="FLAGELLA_BB_ROD"/>
    <property type="match status" value="1"/>
</dbReference>
<dbReference type="InterPro" id="IPR001444">
    <property type="entry name" value="Flag_bb_rod_N"/>
</dbReference>
<proteinExistence type="inferred from homology"/>
<dbReference type="PANTHER" id="PTHR30435:SF12">
    <property type="entry name" value="FLAGELLAR BASAL BODY ROD PROTEIN FLGB"/>
    <property type="match status" value="1"/>
</dbReference>
<organism evidence="5">
    <name type="scientific">hydrothermal vent metagenome</name>
    <dbReference type="NCBI Taxonomy" id="652676"/>
    <lineage>
        <taxon>unclassified sequences</taxon>
        <taxon>metagenomes</taxon>
        <taxon>ecological metagenomes</taxon>
    </lineage>
</organism>
<accession>A0A3B0WE80</accession>
<sequence>MPISFDSALGIHQQALAVRTQRTELLASNIANVDTPGYKARDIDFKTALMNTNYQSVDSVSTTNTKHIQNEIGNGGVDVLYRIPNQSSLDGNTVDGQLEKSAFSENAIRYQVSLTFLEGKFKGMLAALKGE</sequence>
<evidence type="ECO:0000256" key="3">
    <source>
        <dbReference type="ARBA" id="ARBA00023143"/>
    </source>
</evidence>
<feature type="domain" description="Flagellar basal body rod protein N-terminal" evidence="4">
    <location>
        <begin position="11"/>
        <end position="39"/>
    </location>
</feature>
<name>A0A3B0WE80_9ZZZZ</name>
<keyword evidence="5" id="KW-0969">Cilium</keyword>
<dbReference type="GO" id="GO:0071978">
    <property type="term" value="P:bacterial-type flagellum-dependent swarming motility"/>
    <property type="evidence" value="ECO:0007669"/>
    <property type="project" value="TreeGrafter"/>
</dbReference>
<evidence type="ECO:0000256" key="1">
    <source>
        <dbReference type="ARBA" id="ARBA00004117"/>
    </source>
</evidence>
<keyword evidence="5" id="KW-0282">Flagellum</keyword>
<keyword evidence="5" id="KW-0966">Cell projection</keyword>
<dbReference type="PIRSF" id="PIRSF002889">
    <property type="entry name" value="Rod_FlgB"/>
    <property type="match status" value="1"/>
</dbReference>
<dbReference type="EMBL" id="UOFE01000038">
    <property type="protein sequence ID" value="VAW54165.1"/>
    <property type="molecule type" value="Genomic_DNA"/>
</dbReference>
<evidence type="ECO:0000313" key="5">
    <source>
        <dbReference type="EMBL" id="VAW54165.1"/>
    </source>
</evidence>
<reference evidence="5" key="1">
    <citation type="submission" date="2018-06" db="EMBL/GenBank/DDBJ databases">
        <authorList>
            <person name="Zhirakovskaya E."/>
        </authorList>
    </citation>
    <scope>NUCLEOTIDE SEQUENCE</scope>
</reference>
<evidence type="ECO:0000256" key="2">
    <source>
        <dbReference type="ARBA" id="ARBA00009677"/>
    </source>
</evidence>
<dbReference type="NCBIfam" id="TIGR01396">
    <property type="entry name" value="FlgB"/>
    <property type="match status" value="1"/>
</dbReference>